<sequence>LPGKECATVGEGCAETGAISQGEHPTLVSGQNSSAGQRGGGETIDTAHDATPQNIASFGPPDIPVVTAAAGEVMHTYGGRPESAPVSHATESTSNGLSSPAYRIVLHRPSSTPELYYSEEAMRAIKVMDTILLDCVELNFSLGKYANITGMGTMSTKKEMIQKTARKIIEMDYVEAVEFVNKVEAHWAAKVIQVRYNESMIWNIIKKAAARLDPTTLKTPKGVLDEFSRTEKKATETFMKEAGIGRSPVNQGRCRRLWKNLHDMREAGLGNILLYRTKKLDFFCTGYPNDEESAVLESVLSWAKIYDLHILRLEAWATELRKGDWSGISWLKEPHIAGRLEVPDSSWNCANNVWLSDAERVAFTSLPGSAQPLSSDELGVPLDIKGLKSGSKNKSVFVSLLTKDEAFLWVCPVITINEDDRLGVFAGHLRHSESFDTTHGIKGPRENLWLDYSQ</sequence>
<proteinExistence type="predicted"/>
<dbReference type="STRING" id="1163406.A0A0L0MUT7"/>
<dbReference type="AlphaFoldDB" id="A0A0L0MUT7"/>
<comment type="caution">
    <text evidence="2">The sequence shown here is derived from an EMBL/GenBank/DDBJ whole genome shotgun (WGS) entry which is preliminary data.</text>
</comment>
<feature type="region of interest" description="Disordered" evidence="1">
    <location>
        <begin position="17"/>
        <end position="60"/>
    </location>
</feature>
<name>A0A0L0MUT7_TOLOC</name>
<organism evidence="2 3">
    <name type="scientific">Tolypocladium ophioglossoides (strain CBS 100239)</name>
    <name type="common">Snaketongue truffleclub</name>
    <name type="synonym">Elaphocordyceps ophioglossoides</name>
    <dbReference type="NCBI Taxonomy" id="1163406"/>
    <lineage>
        <taxon>Eukaryota</taxon>
        <taxon>Fungi</taxon>
        <taxon>Dikarya</taxon>
        <taxon>Ascomycota</taxon>
        <taxon>Pezizomycotina</taxon>
        <taxon>Sordariomycetes</taxon>
        <taxon>Hypocreomycetidae</taxon>
        <taxon>Hypocreales</taxon>
        <taxon>Ophiocordycipitaceae</taxon>
        <taxon>Tolypocladium</taxon>
    </lineage>
</organism>
<accession>A0A0L0MUT7</accession>
<feature type="non-terminal residue" evidence="2">
    <location>
        <position position="1"/>
    </location>
</feature>
<evidence type="ECO:0000313" key="3">
    <source>
        <dbReference type="Proteomes" id="UP000036947"/>
    </source>
</evidence>
<dbReference type="EMBL" id="LFRF01000141">
    <property type="protein sequence ID" value="KND85539.1"/>
    <property type="molecule type" value="Genomic_DNA"/>
</dbReference>
<evidence type="ECO:0000256" key="1">
    <source>
        <dbReference type="SAM" id="MobiDB-lite"/>
    </source>
</evidence>
<feature type="non-terminal residue" evidence="2">
    <location>
        <position position="454"/>
    </location>
</feature>
<feature type="region of interest" description="Disordered" evidence="1">
    <location>
        <begin position="76"/>
        <end position="95"/>
    </location>
</feature>
<gene>
    <name evidence="2" type="ORF">TOPH_09296</name>
</gene>
<protein>
    <submittedName>
        <fullName evidence="2">Uncharacterized protein</fullName>
    </submittedName>
</protein>
<reference evidence="2 3" key="1">
    <citation type="journal article" date="2015" name="BMC Genomics">
        <title>The genome of the truffle-parasite Tolypocladium ophioglossoides and the evolution of antifungal peptaibiotics.</title>
        <authorList>
            <person name="Quandt C.A."/>
            <person name="Bushley K.E."/>
            <person name="Spatafora J.W."/>
        </authorList>
    </citation>
    <scope>NUCLEOTIDE SEQUENCE [LARGE SCALE GENOMIC DNA]</scope>
    <source>
        <strain evidence="2 3">CBS 100239</strain>
    </source>
</reference>
<evidence type="ECO:0000313" key="2">
    <source>
        <dbReference type="EMBL" id="KND85539.1"/>
    </source>
</evidence>
<keyword evidence="3" id="KW-1185">Reference proteome</keyword>
<dbReference type="OrthoDB" id="3531591at2759"/>
<dbReference type="Proteomes" id="UP000036947">
    <property type="component" value="Unassembled WGS sequence"/>
</dbReference>